<protein>
    <recommendedName>
        <fullName evidence="1">ORC1/DEAH AAA+ ATPase domain-containing protein</fullName>
    </recommendedName>
</protein>
<dbReference type="Proteomes" id="UP000229307">
    <property type="component" value="Unassembled WGS sequence"/>
</dbReference>
<dbReference type="PANTHER" id="PTHR35894">
    <property type="entry name" value="GENERAL SECRETION PATHWAY PROTEIN A-RELATED"/>
    <property type="match status" value="1"/>
</dbReference>
<sequence>MYEEYWKLKEKPFRNTPDPRFLYHSSQHEDALMKLGYTITEGMGAGMMTGVFGCGKTLLGRALLNDLGAEKYKVAFITNPIISYAELLRAIVRNLKSTALPTKQTELLADPLLENLNEIFINNIRDGQETIVIIDEAHSIQDERIFEELRLLLNFQLENKFLFTLFLFGQPELKAKVSNLKQLDQRIAIRCHLDQLSREDTERYILHRLKVAGRQEPIFTPEAVNLIFNQTGGIPRRINHLCDFALLTGFGKKTEIIDEKLLKEAAEKFA</sequence>
<evidence type="ECO:0000313" key="3">
    <source>
        <dbReference type="Proteomes" id="UP000229307"/>
    </source>
</evidence>
<feature type="domain" description="ORC1/DEAH AAA+ ATPase" evidence="1">
    <location>
        <begin position="42"/>
        <end position="174"/>
    </location>
</feature>
<dbReference type="InterPro" id="IPR027417">
    <property type="entry name" value="P-loop_NTPase"/>
</dbReference>
<evidence type="ECO:0000313" key="2">
    <source>
        <dbReference type="EMBL" id="PIZ14748.1"/>
    </source>
</evidence>
<evidence type="ECO:0000259" key="1">
    <source>
        <dbReference type="Pfam" id="PF13401"/>
    </source>
</evidence>
<proteinExistence type="predicted"/>
<dbReference type="AlphaFoldDB" id="A0A2M7S5S7"/>
<dbReference type="SUPFAM" id="SSF52540">
    <property type="entry name" value="P-loop containing nucleoside triphosphate hydrolases"/>
    <property type="match status" value="1"/>
</dbReference>
<name>A0A2M7S5S7_9BACT</name>
<dbReference type="InterPro" id="IPR052026">
    <property type="entry name" value="ExeA_AAA_ATPase_DNA-bind"/>
</dbReference>
<comment type="caution">
    <text evidence="2">The sequence shown here is derived from an EMBL/GenBank/DDBJ whole genome shotgun (WGS) entry which is preliminary data.</text>
</comment>
<dbReference type="EMBL" id="PFMR01000305">
    <property type="protein sequence ID" value="PIZ14748.1"/>
    <property type="molecule type" value="Genomic_DNA"/>
</dbReference>
<dbReference type="InterPro" id="IPR049945">
    <property type="entry name" value="AAA_22"/>
</dbReference>
<organism evidence="2 3">
    <name type="scientific">Candidatus Desantisbacteria bacterium CG_4_10_14_0_8_um_filter_48_22</name>
    <dbReference type="NCBI Taxonomy" id="1974543"/>
    <lineage>
        <taxon>Bacteria</taxon>
        <taxon>Candidatus Desantisiibacteriota</taxon>
    </lineage>
</organism>
<gene>
    <name evidence="2" type="ORF">COY52_11135</name>
</gene>
<dbReference type="GO" id="GO:0016887">
    <property type="term" value="F:ATP hydrolysis activity"/>
    <property type="evidence" value="ECO:0007669"/>
    <property type="project" value="InterPro"/>
</dbReference>
<dbReference type="Gene3D" id="3.40.50.300">
    <property type="entry name" value="P-loop containing nucleotide triphosphate hydrolases"/>
    <property type="match status" value="1"/>
</dbReference>
<dbReference type="Pfam" id="PF13401">
    <property type="entry name" value="AAA_22"/>
    <property type="match status" value="1"/>
</dbReference>
<dbReference type="PANTHER" id="PTHR35894:SF1">
    <property type="entry name" value="PHOSPHORIBULOKINASE _ URIDINE KINASE FAMILY"/>
    <property type="match status" value="1"/>
</dbReference>
<reference evidence="3" key="1">
    <citation type="submission" date="2017-09" db="EMBL/GenBank/DDBJ databases">
        <title>Depth-based differentiation of microbial function through sediment-hosted aquifers and enrichment of novel symbionts in the deep terrestrial subsurface.</title>
        <authorList>
            <person name="Probst A.J."/>
            <person name="Ladd B."/>
            <person name="Jarett J.K."/>
            <person name="Geller-Mcgrath D.E."/>
            <person name="Sieber C.M.K."/>
            <person name="Emerson J.B."/>
            <person name="Anantharaman K."/>
            <person name="Thomas B.C."/>
            <person name="Malmstrom R."/>
            <person name="Stieglmeier M."/>
            <person name="Klingl A."/>
            <person name="Woyke T."/>
            <person name="Ryan C.M."/>
            <person name="Banfield J.F."/>
        </authorList>
    </citation>
    <scope>NUCLEOTIDE SEQUENCE [LARGE SCALE GENOMIC DNA]</scope>
</reference>
<accession>A0A2M7S5S7</accession>